<evidence type="ECO:0000313" key="2">
    <source>
        <dbReference type="Proteomes" id="UP000637628"/>
    </source>
</evidence>
<evidence type="ECO:0008006" key="3">
    <source>
        <dbReference type="Google" id="ProtNLM"/>
    </source>
</evidence>
<evidence type="ECO:0000313" key="1">
    <source>
        <dbReference type="EMBL" id="GIE04322.1"/>
    </source>
</evidence>
<protein>
    <recommendedName>
        <fullName evidence="3">Secreted protein</fullName>
    </recommendedName>
</protein>
<sequence length="110" mass="11026">MLAGRVALVGVLVATAARAGGRRSGCRRHGGGGHFTAVVLFVHSFLVQKGTAEPTVECMGFGFRAARRGVGSAGAGEVVGYAAQGDDGFAVAALVVLGRPGTALDDHYVG</sequence>
<dbReference type="EMBL" id="BOML01000043">
    <property type="protein sequence ID" value="GIE04322.1"/>
    <property type="molecule type" value="Genomic_DNA"/>
</dbReference>
<dbReference type="Proteomes" id="UP000637628">
    <property type="component" value="Unassembled WGS sequence"/>
</dbReference>
<reference evidence="1 2" key="1">
    <citation type="submission" date="2021-01" db="EMBL/GenBank/DDBJ databases">
        <title>Whole genome shotgun sequence of Actinoplanes durhamensis NBRC 14914.</title>
        <authorList>
            <person name="Komaki H."/>
            <person name="Tamura T."/>
        </authorList>
    </citation>
    <scope>NUCLEOTIDE SEQUENCE [LARGE SCALE GENOMIC DNA]</scope>
    <source>
        <strain evidence="1 2">NBRC 14914</strain>
    </source>
</reference>
<keyword evidence="2" id="KW-1185">Reference proteome</keyword>
<name>A0ABQ3Z3B9_9ACTN</name>
<gene>
    <name evidence="1" type="ORF">Adu01nite_56720</name>
</gene>
<organism evidence="1 2">
    <name type="scientific">Paractinoplanes durhamensis</name>
    <dbReference type="NCBI Taxonomy" id="113563"/>
    <lineage>
        <taxon>Bacteria</taxon>
        <taxon>Bacillati</taxon>
        <taxon>Actinomycetota</taxon>
        <taxon>Actinomycetes</taxon>
        <taxon>Micromonosporales</taxon>
        <taxon>Micromonosporaceae</taxon>
        <taxon>Paractinoplanes</taxon>
    </lineage>
</organism>
<comment type="caution">
    <text evidence="1">The sequence shown here is derived from an EMBL/GenBank/DDBJ whole genome shotgun (WGS) entry which is preliminary data.</text>
</comment>
<accession>A0ABQ3Z3B9</accession>
<proteinExistence type="predicted"/>